<organism evidence="1 2">
    <name type="scientific">Piloderma croceum (strain F 1598)</name>
    <dbReference type="NCBI Taxonomy" id="765440"/>
    <lineage>
        <taxon>Eukaryota</taxon>
        <taxon>Fungi</taxon>
        <taxon>Dikarya</taxon>
        <taxon>Basidiomycota</taxon>
        <taxon>Agaricomycotina</taxon>
        <taxon>Agaricomycetes</taxon>
        <taxon>Agaricomycetidae</taxon>
        <taxon>Atheliales</taxon>
        <taxon>Atheliaceae</taxon>
        <taxon>Piloderma</taxon>
    </lineage>
</organism>
<dbReference type="STRING" id="765440.A0A0C3BB75"/>
<dbReference type="OrthoDB" id="107110at2759"/>
<accession>A0A0C3BB75</accession>
<protein>
    <submittedName>
        <fullName evidence="1">Uncharacterized protein</fullName>
    </submittedName>
</protein>
<dbReference type="PANTHER" id="PTHR33266">
    <property type="entry name" value="CHROMOSOME 15, WHOLE GENOME SHOTGUN SEQUENCE"/>
    <property type="match status" value="1"/>
</dbReference>
<keyword evidence="2" id="KW-1185">Reference proteome</keyword>
<evidence type="ECO:0000313" key="2">
    <source>
        <dbReference type="Proteomes" id="UP000054166"/>
    </source>
</evidence>
<dbReference type="EMBL" id="KN832990">
    <property type="protein sequence ID" value="KIM83548.1"/>
    <property type="molecule type" value="Genomic_DNA"/>
</dbReference>
<sequence length="935" mass="104934">MDLMDVDRPEDLSSSLPSSLNSQHIKDILSPGQLTTLNDRMTLASQIWQNSIVAAEGDDSQLQFLIKIVFALLTSALKDTAIKDNVVTAQLAEELVESFNEDELKHSKVVVHNCVEKKDWVDLIPALTIPTRPNAASTPLYLSRLLDREAHTVLNAWNTEYKDDHHRLLLNNINCMSRDKPYSTSVIILESSGTGKSRMVHELSDLVFTLPFNLRPDSENKDFAYPPDTEIRDYLDTPRPTLDEYQARYLLLLGHIFRAVSAELGRIYAHKQPTYAALAHEWRMHLDDAENRSRIYKEAEKGCANDMLKDSSHMYLHPEVNLDAPVSAVSKMAKNELALLLKRIDDCCESMTGLQSNHVKLMLYFDEAHVLAGRIIPKDLEGKNTYDVLCLCFNFFLSSPIFVIYLSTTSSISQLAPSGSLARSARARDNTDALQAPVTEIPFDCSPIFPIIPGKLGLDDVCKVEFMAQFGRPMFWTLLAAAGERFSLQSWISDLDRNTALAVVDVLLTLDFEPRRQVTCIREAQLVASHMRIAFSVPKEREYIRSGYPSEPLLAEAAARQMDEFQTLTPDINVMLDTLKHELDSGLLDQGQRGKVVFRLLLSQAYRCGIQKDHADDSRYNFSKGCKLTTFIQELFSKDYAKQILDSVPDNIKISTTFQTAFKDAIVCFTHFGKMGDDTGTTTHAMFAAFVRCMAITGWSSQETVDILIPVLLDRKKKLSESAMTGLLIQVTRCRRQGPVTKYEINQKEFQFFPSPPDSTTDTRPYATLVAELGVQLPISQAAITPAKGKEKVIKSAPNPSGKRAIVGTSTASTTEPESLYIPVQPGSINHLRDVHPRYSIFAYGCSDKVYSVITGSDRPVFKFLLENRDMLDEHPRTDSASLLAARAMKPFWSAGVGCYKWIQNDFLQKYEKWDNDNGGLAVGKYEDDTIGETY</sequence>
<dbReference type="InParanoid" id="A0A0C3BB75"/>
<dbReference type="Proteomes" id="UP000054166">
    <property type="component" value="Unassembled WGS sequence"/>
</dbReference>
<reference evidence="2" key="2">
    <citation type="submission" date="2015-01" db="EMBL/GenBank/DDBJ databases">
        <title>Evolutionary Origins and Diversification of the Mycorrhizal Mutualists.</title>
        <authorList>
            <consortium name="DOE Joint Genome Institute"/>
            <consortium name="Mycorrhizal Genomics Consortium"/>
            <person name="Kohler A."/>
            <person name="Kuo A."/>
            <person name="Nagy L.G."/>
            <person name="Floudas D."/>
            <person name="Copeland A."/>
            <person name="Barry K.W."/>
            <person name="Cichocki N."/>
            <person name="Veneault-Fourrey C."/>
            <person name="LaButti K."/>
            <person name="Lindquist E.A."/>
            <person name="Lipzen A."/>
            <person name="Lundell T."/>
            <person name="Morin E."/>
            <person name="Murat C."/>
            <person name="Riley R."/>
            <person name="Ohm R."/>
            <person name="Sun H."/>
            <person name="Tunlid A."/>
            <person name="Henrissat B."/>
            <person name="Grigoriev I.V."/>
            <person name="Hibbett D.S."/>
            <person name="Martin F."/>
        </authorList>
    </citation>
    <scope>NUCLEOTIDE SEQUENCE [LARGE SCALE GENOMIC DNA]</scope>
    <source>
        <strain evidence="2">F 1598</strain>
    </source>
</reference>
<name>A0A0C3BB75_PILCF</name>
<dbReference type="HOGENOM" id="CLU_009568_0_1_1"/>
<proteinExistence type="predicted"/>
<dbReference type="PANTHER" id="PTHR33266:SF1">
    <property type="entry name" value="F-BOX DOMAIN-CONTAINING PROTEIN"/>
    <property type="match status" value="1"/>
</dbReference>
<dbReference type="AlphaFoldDB" id="A0A0C3BB75"/>
<evidence type="ECO:0000313" key="1">
    <source>
        <dbReference type="EMBL" id="KIM83548.1"/>
    </source>
</evidence>
<gene>
    <name evidence="1" type="ORF">PILCRDRAFT_6971</name>
</gene>
<reference evidence="1 2" key="1">
    <citation type="submission" date="2014-04" db="EMBL/GenBank/DDBJ databases">
        <authorList>
            <consortium name="DOE Joint Genome Institute"/>
            <person name="Kuo A."/>
            <person name="Tarkka M."/>
            <person name="Buscot F."/>
            <person name="Kohler A."/>
            <person name="Nagy L.G."/>
            <person name="Floudas D."/>
            <person name="Copeland A."/>
            <person name="Barry K.W."/>
            <person name="Cichocki N."/>
            <person name="Veneault-Fourrey C."/>
            <person name="LaButti K."/>
            <person name="Lindquist E.A."/>
            <person name="Lipzen A."/>
            <person name="Lundell T."/>
            <person name="Morin E."/>
            <person name="Murat C."/>
            <person name="Sun H."/>
            <person name="Tunlid A."/>
            <person name="Henrissat B."/>
            <person name="Grigoriev I.V."/>
            <person name="Hibbett D.S."/>
            <person name="Martin F."/>
            <person name="Nordberg H.P."/>
            <person name="Cantor M.N."/>
            <person name="Hua S.X."/>
        </authorList>
    </citation>
    <scope>NUCLEOTIDE SEQUENCE [LARGE SCALE GENOMIC DNA]</scope>
    <source>
        <strain evidence="1 2">F 1598</strain>
    </source>
</reference>